<dbReference type="PANTHER" id="PTHR33507:SF3">
    <property type="entry name" value="INNER MEMBRANE PROTEIN YBBJ"/>
    <property type="match status" value="1"/>
</dbReference>
<dbReference type="GO" id="GO:0005886">
    <property type="term" value="C:plasma membrane"/>
    <property type="evidence" value="ECO:0007669"/>
    <property type="project" value="TreeGrafter"/>
</dbReference>
<name>A0A9D9DUM4_9BACT</name>
<evidence type="ECO:0000256" key="2">
    <source>
        <dbReference type="ARBA" id="ARBA00022692"/>
    </source>
</evidence>
<dbReference type="InterPro" id="IPR056738">
    <property type="entry name" value="NfeD1b_N"/>
</dbReference>
<feature type="transmembrane region" description="Helical" evidence="6">
    <location>
        <begin position="389"/>
        <end position="409"/>
    </location>
</feature>
<feature type="region of interest" description="Disordered" evidence="5">
    <location>
        <begin position="78"/>
        <end position="157"/>
    </location>
</feature>
<reference evidence="10" key="1">
    <citation type="submission" date="2020-10" db="EMBL/GenBank/DDBJ databases">
        <authorList>
            <person name="Gilroy R."/>
        </authorList>
    </citation>
    <scope>NUCLEOTIDE SEQUENCE</scope>
    <source>
        <strain evidence="10">2889</strain>
    </source>
</reference>
<dbReference type="SUPFAM" id="SSF141322">
    <property type="entry name" value="NfeD domain-like"/>
    <property type="match status" value="1"/>
</dbReference>
<organism evidence="10 11">
    <name type="scientific">Candidatus Pullibacteroides excrementavium</name>
    <dbReference type="NCBI Taxonomy" id="2840905"/>
    <lineage>
        <taxon>Bacteria</taxon>
        <taxon>Pseudomonadati</taxon>
        <taxon>Bacteroidota</taxon>
        <taxon>Bacteroidia</taxon>
        <taxon>Bacteroidales</taxon>
        <taxon>Candidatus Pullibacteroides</taxon>
    </lineage>
</organism>
<feature type="compositionally biased region" description="Low complexity" evidence="5">
    <location>
        <begin position="78"/>
        <end position="108"/>
    </location>
</feature>
<dbReference type="InterPro" id="IPR029045">
    <property type="entry name" value="ClpP/crotonase-like_dom_sf"/>
</dbReference>
<feature type="transmembrane region" description="Helical" evidence="6">
    <location>
        <begin position="33"/>
        <end position="54"/>
    </location>
</feature>
<proteinExistence type="predicted"/>
<comment type="subcellular location">
    <subcellularLocation>
        <location evidence="1">Membrane</location>
        <topology evidence="1">Multi-pass membrane protein</topology>
    </subcellularLocation>
</comment>
<feature type="transmembrane region" description="Helical" evidence="6">
    <location>
        <begin position="473"/>
        <end position="494"/>
    </location>
</feature>
<dbReference type="SUPFAM" id="SSF52096">
    <property type="entry name" value="ClpP/crotonase"/>
    <property type="match status" value="1"/>
</dbReference>
<keyword evidence="4 6" id="KW-0472">Membrane</keyword>
<evidence type="ECO:0000313" key="10">
    <source>
        <dbReference type="EMBL" id="MBO8433497.1"/>
    </source>
</evidence>
<evidence type="ECO:0000256" key="4">
    <source>
        <dbReference type="ARBA" id="ARBA00023136"/>
    </source>
</evidence>
<dbReference type="InterPro" id="IPR012340">
    <property type="entry name" value="NA-bd_OB-fold"/>
</dbReference>
<keyword evidence="3 6" id="KW-1133">Transmembrane helix</keyword>
<feature type="transmembrane region" description="Helical" evidence="6">
    <location>
        <begin position="359"/>
        <end position="382"/>
    </location>
</feature>
<evidence type="ECO:0000313" key="11">
    <source>
        <dbReference type="Proteomes" id="UP000823612"/>
    </source>
</evidence>
<dbReference type="CDD" id="cd07021">
    <property type="entry name" value="Clp_protease_NfeD_like"/>
    <property type="match status" value="1"/>
</dbReference>
<dbReference type="InterPro" id="IPR002810">
    <property type="entry name" value="NfeD-like_C"/>
</dbReference>
<keyword evidence="2 6" id="KW-0812">Transmembrane</keyword>
<accession>A0A9D9DUM4</accession>
<dbReference type="Gene3D" id="2.40.50.140">
    <property type="entry name" value="Nucleic acid-binding proteins"/>
    <property type="match status" value="1"/>
</dbReference>
<comment type="caution">
    <text evidence="10">The sequence shown here is derived from an EMBL/GenBank/DDBJ whole genome shotgun (WGS) entry which is preliminary data.</text>
</comment>
<protein>
    <recommendedName>
        <fullName evidence="12">Serine protease</fullName>
    </recommendedName>
</protein>
<evidence type="ECO:0000259" key="8">
    <source>
        <dbReference type="Pfam" id="PF24961"/>
    </source>
</evidence>
<dbReference type="Pfam" id="PF24961">
    <property type="entry name" value="NfeD_membrane"/>
    <property type="match status" value="1"/>
</dbReference>
<evidence type="ECO:0000256" key="3">
    <source>
        <dbReference type="ARBA" id="ARBA00022989"/>
    </source>
</evidence>
<dbReference type="Proteomes" id="UP000823612">
    <property type="component" value="Unassembled WGS sequence"/>
</dbReference>
<evidence type="ECO:0000256" key="5">
    <source>
        <dbReference type="SAM" id="MobiDB-lite"/>
    </source>
</evidence>
<feature type="non-terminal residue" evidence="10">
    <location>
        <position position="1"/>
    </location>
</feature>
<dbReference type="InterPro" id="IPR052165">
    <property type="entry name" value="Membrane_assoc_protease"/>
</dbReference>
<feature type="domain" description="NfeD-like C-terminal" evidence="7">
    <location>
        <begin position="530"/>
        <end position="585"/>
    </location>
</feature>
<dbReference type="AlphaFoldDB" id="A0A9D9DUM4"/>
<evidence type="ECO:0000256" key="6">
    <source>
        <dbReference type="SAM" id="Phobius"/>
    </source>
</evidence>
<evidence type="ECO:0000256" key="1">
    <source>
        <dbReference type="ARBA" id="ARBA00004141"/>
    </source>
</evidence>
<feature type="transmembrane region" description="Helical" evidence="6">
    <location>
        <begin position="415"/>
        <end position="433"/>
    </location>
</feature>
<dbReference type="EMBL" id="JADIMZ010000144">
    <property type="protein sequence ID" value="MBO8433497.1"/>
    <property type="molecule type" value="Genomic_DNA"/>
</dbReference>
<sequence length="586" mass="62622">GNHYLHGREIVCGNPGILAKFLRMLQKYVPSHFLITLCCLFSFLIPSAALNSIAASNPAAHYSAAAPDLSRISHDAFPAASQPASKASATENSKTTPPTNTPENPASPVSSISNGDSAAVSAKPTKRPGTPANGTCIPPELPQADSLPNPATEAQATDIRTTPTLYRFTIDDEIGPAAARLTKKALNEASEQNADYILLELNTFGGTLKEADEIRTLLLECPTPTMVYININAASAGALISIACDSIYMNPAATIGAATVVDAQGEVQADKYQSYMRAMMRATAEATGRDPHIAEAMVDERISIKGISDSGKVLTFTASEALQHHYCQGIYPDAETALQSLGLDQSRQVKQELKATDKIIHFLVNPFVSGILIMMIIGGIYFELQTPGIGFALGVAVLGCLLYFAPHYLEGLASHWEILIFLVGLVLIVLEIFVIPGFGVAGISGIFLVCAGLTLALVDNWGLNFSLVNPLKLLEAAAVVVVSTVLTLIIGYKLSLRLFGRRVRGYALALDSEQKKEDGFVSVAGLSDYQSLVGREAIAESVLRPAGKINIDGELYDATSESGFIEKGSKVKTQRFENAQFFVRKI</sequence>
<dbReference type="Gene3D" id="3.90.226.10">
    <property type="entry name" value="2-enoyl-CoA Hydratase, Chain A, domain 1"/>
    <property type="match status" value="1"/>
</dbReference>
<feature type="domain" description="NfeD1b N-terminal" evidence="9">
    <location>
        <begin position="166"/>
        <end position="347"/>
    </location>
</feature>
<evidence type="ECO:0000259" key="9">
    <source>
        <dbReference type="Pfam" id="PF25145"/>
    </source>
</evidence>
<feature type="domain" description="NfeD integral membrane" evidence="8">
    <location>
        <begin position="368"/>
        <end position="489"/>
    </location>
</feature>
<reference evidence="10" key="2">
    <citation type="journal article" date="2021" name="PeerJ">
        <title>Extensive microbial diversity within the chicken gut microbiome revealed by metagenomics and culture.</title>
        <authorList>
            <person name="Gilroy R."/>
            <person name="Ravi A."/>
            <person name="Getino M."/>
            <person name="Pursley I."/>
            <person name="Horton D.L."/>
            <person name="Alikhan N.F."/>
            <person name="Baker D."/>
            <person name="Gharbi K."/>
            <person name="Hall N."/>
            <person name="Watson M."/>
            <person name="Adriaenssens E.M."/>
            <person name="Foster-Nyarko E."/>
            <person name="Jarju S."/>
            <person name="Secka A."/>
            <person name="Antonio M."/>
            <person name="Oren A."/>
            <person name="Chaudhuri R.R."/>
            <person name="La Ragione R."/>
            <person name="Hildebrand F."/>
            <person name="Pallen M.J."/>
        </authorList>
    </citation>
    <scope>NUCLEOTIDE SEQUENCE</scope>
    <source>
        <strain evidence="10">2889</strain>
    </source>
</reference>
<dbReference type="Pfam" id="PF01957">
    <property type="entry name" value="NfeD"/>
    <property type="match status" value="1"/>
</dbReference>
<dbReference type="InterPro" id="IPR056739">
    <property type="entry name" value="NfeD_membrane"/>
</dbReference>
<feature type="transmembrane region" description="Helical" evidence="6">
    <location>
        <begin position="440"/>
        <end position="458"/>
    </location>
</feature>
<dbReference type="PANTHER" id="PTHR33507">
    <property type="entry name" value="INNER MEMBRANE PROTEIN YBBJ"/>
    <property type="match status" value="1"/>
</dbReference>
<evidence type="ECO:0000259" key="7">
    <source>
        <dbReference type="Pfam" id="PF01957"/>
    </source>
</evidence>
<gene>
    <name evidence="10" type="ORF">IAB08_09450</name>
</gene>
<evidence type="ECO:0008006" key="12">
    <source>
        <dbReference type="Google" id="ProtNLM"/>
    </source>
</evidence>
<dbReference type="Pfam" id="PF25145">
    <property type="entry name" value="NfeD1b_N"/>
    <property type="match status" value="1"/>
</dbReference>